<dbReference type="AlphaFoldDB" id="A0A151Z305"/>
<evidence type="ECO:0000313" key="1">
    <source>
        <dbReference type="EMBL" id="KYQ88331.1"/>
    </source>
</evidence>
<name>A0A151Z305_TIELA</name>
<accession>A0A151Z305</accession>
<dbReference type="Proteomes" id="UP000076078">
    <property type="component" value="Unassembled WGS sequence"/>
</dbReference>
<organism evidence="1 2">
    <name type="scientific">Tieghemostelium lacteum</name>
    <name type="common">Slime mold</name>
    <name type="synonym">Dictyostelium lacteum</name>
    <dbReference type="NCBI Taxonomy" id="361077"/>
    <lineage>
        <taxon>Eukaryota</taxon>
        <taxon>Amoebozoa</taxon>
        <taxon>Evosea</taxon>
        <taxon>Eumycetozoa</taxon>
        <taxon>Dictyostelia</taxon>
        <taxon>Dictyosteliales</taxon>
        <taxon>Raperosteliaceae</taxon>
        <taxon>Tieghemostelium</taxon>
    </lineage>
</organism>
<evidence type="ECO:0000313" key="2">
    <source>
        <dbReference type="Proteomes" id="UP000076078"/>
    </source>
</evidence>
<comment type="caution">
    <text evidence="1">The sequence shown here is derived from an EMBL/GenBank/DDBJ whole genome shotgun (WGS) entry which is preliminary data.</text>
</comment>
<reference evidence="1 2" key="1">
    <citation type="submission" date="2015-12" db="EMBL/GenBank/DDBJ databases">
        <title>Dictyostelia acquired genes for synthesis and detection of signals that induce cell-type specialization by lateral gene transfer from prokaryotes.</title>
        <authorList>
            <person name="Gloeckner G."/>
            <person name="Schaap P."/>
        </authorList>
    </citation>
    <scope>NUCLEOTIDE SEQUENCE [LARGE SCALE GENOMIC DNA]</scope>
    <source>
        <strain evidence="1 2">TK</strain>
    </source>
</reference>
<gene>
    <name evidence="1" type="ORF">DLAC_11029</name>
</gene>
<keyword evidence="2" id="KW-1185">Reference proteome</keyword>
<dbReference type="SUPFAM" id="SSF52047">
    <property type="entry name" value="RNI-like"/>
    <property type="match status" value="1"/>
</dbReference>
<sequence>MLIHYHKYSKDIIIRETHRIPELNKFEKLSVLSHISYLELNRVILSPREFIEYLSTTTSNIETLILNSIKLKDITDNNSNDINISNKNNNSSMGIEIIIEQISHSTTIKTLKVINQHGVTFPSIDINYIIDLINRNSTLETIIYDTINNNDKYNPFPTITSTKSNFNINNQTLKHLKISQTPIDIHTLWISNSNLRTIRILNEQQ</sequence>
<protein>
    <submittedName>
        <fullName evidence="1">Uncharacterized protein</fullName>
    </submittedName>
</protein>
<dbReference type="InParanoid" id="A0A151Z305"/>
<proteinExistence type="predicted"/>
<dbReference type="EMBL" id="LODT01000051">
    <property type="protein sequence ID" value="KYQ88331.1"/>
    <property type="molecule type" value="Genomic_DNA"/>
</dbReference>